<dbReference type="EMBL" id="BSWK01000037">
    <property type="protein sequence ID" value="GMB87374.1"/>
    <property type="molecule type" value="Genomic_DNA"/>
</dbReference>
<dbReference type="AlphaFoldDB" id="A0AAV5PE36"/>
<keyword evidence="1" id="KW-0812">Transmembrane</keyword>
<name>A0AAV5PE36_LACDE</name>
<evidence type="ECO:0008006" key="4">
    <source>
        <dbReference type="Google" id="ProtNLM"/>
    </source>
</evidence>
<reference evidence="2" key="1">
    <citation type="submission" date="2023-04" db="EMBL/GenBank/DDBJ databases">
        <title>Draft genome sequences of Lactobacillus delbrueckii subsp. bulgaricus ME-900 and ME-901 with improved acid tolerance.</title>
        <authorList>
            <person name="Ishida T."/>
            <person name="Yamamoto E."/>
            <person name="Koizumi A."/>
            <person name="Fujiwara S."/>
            <person name="Makino S."/>
            <person name="Kano H."/>
            <person name="Kimura K."/>
        </authorList>
    </citation>
    <scope>NUCLEOTIDE SEQUENCE</scope>
    <source>
        <strain evidence="2">ME-900</strain>
    </source>
</reference>
<sequence length="51" mass="5647">MIKTRLIKQLGSFSRYLSQFAYAFLAPLTLFAVLVKIDAPASIFLLCAVPV</sequence>
<keyword evidence="1" id="KW-1133">Transmembrane helix</keyword>
<comment type="caution">
    <text evidence="2">The sequence shown here is derived from an EMBL/GenBank/DDBJ whole genome shotgun (WGS) entry which is preliminary data.</text>
</comment>
<gene>
    <name evidence="2" type="ORF">ME0900_17480</name>
</gene>
<feature type="transmembrane region" description="Helical" evidence="1">
    <location>
        <begin position="20"/>
        <end position="46"/>
    </location>
</feature>
<protein>
    <recommendedName>
        <fullName evidence="4">ABC transporter ATP-binding protein</fullName>
    </recommendedName>
</protein>
<evidence type="ECO:0000313" key="2">
    <source>
        <dbReference type="EMBL" id="GMB87374.1"/>
    </source>
</evidence>
<organism evidence="2 3">
    <name type="scientific">Lactobacillus delbrueckii subsp. bulgaricus</name>
    <dbReference type="NCBI Taxonomy" id="1585"/>
    <lineage>
        <taxon>Bacteria</taxon>
        <taxon>Bacillati</taxon>
        <taxon>Bacillota</taxon>
        <taxon>Bacilli</taxon>
        <taxon>Lactobacillales</taxon>
        <taxon>Lactobacillaceae</taxon>
        <taxon>Lactobacillus</taxon>
    </lineage>
</organism>
<evidence type="ECO:0000313" key="3">
    <source>
        <dbReference type="Proteomes" id="UP001165243"/>
    </source>
</evidence>
<proteinExistence type="predicted"/>
<dbReference type="Proteomes" id="UP001165243">
    <property type="component" value="Unassembled WGS sequence"/>
</dbReference>
<dbReference type="RefSeq" id="WP_003623242.1">
    <property type="nucleotide sequence ID" value="NZ_BJMY01000025.1"/>
</dbReference>
<accession>A0AAV5PE36</accession>
<keyword evidence="1" id="KW-0472">Membrane</keyword>
<evidence type="ECO:0000256" key="1">
    <source>
        <dbReference type="SAM" id="Phobius"/>
    </source>
</evidence>